<evidence type="ECO:0000256" key="3">
    <source>
        <dbReference type="ARBA" id="ARBA00008655"/>
    </source>
</evidence>
<evidence type="ECO:0000313" key="11">
    <source>
        <dbReference type="EnsemblPlants" id="Pp3c5_2710V3.1"/>
    </source>
</evidence>
<gene>
    <name evidence="11" type="primary">LOC112282909</name>
    <name evidence="10" type="ORF">PHYPA_007152</name>
</gene>
<dbReference type="EnsemblPlants" id="Pp3c5_2710V3.2">
    <property type="protein sequence ID" value="Pp3c5_2710V3.2"/>
    <property type="gene ID" value="Pp3c5_2710"/>
</dbReference>
<evidence type="ECO:0000256" key="4">
    <source>
        <dbReference type="ARBA" id="ARBA00013211"/>
    </source>
</evidence>
<dbReference type="EC" id="2.3.1.51" evidence="4"/>
<keyword evidence="6" id="KW-0012">Acyltransferase</keyword>
<proteinExistence type="inferred from homology"/>
<keyword evidence="8" id="KW-0472">Membrane</keyword>
<dbReference type="UniPathway" id="UPA00557">
    <property type="reaction ID" value="UER00613"/>
</dbReference>
<dbReference type="PANTHER" id="PTHR10983:SF24">
    <property type="entry name" value="1-ACYLGLYCEROL-3-PHOSPHATE O-ACYLTRANSFERASE 3, ISOFORM E-RELATED"/>
    <property type="match status" value="1"/>
</dbReference>
<evidence type="ECO:0000313" key="10">
    <source>
        <dbReference type="EMBL" id="PNR53477.1"/>
    </source>
</evidence>
<evidence type="ECO:0000259" key="9">
    <source>
        <dbReference type="SMART" id="SM00563"/>
    </source>
</evidence>
<dbReference type="InterPro" id="IPR002123">
    <property type="entry name" value="Plipid/glycerol_acylTrfase"/>
</dbReference>
<keyword evidence="8" id="KW-0812">Transmembrane</keyword>
<dbReference type="STRING" id="3218.A0A2K1KI68"/>
<evidence type="ECO:0000256" key="1">
    <source>
        <dbReference type="ARBA" id="ARBA00001141"/>
    </source>
</evidence>
<dbReference type="Proteomes" id="UP000006727">
    <property type="component" value="Chromosome 5"/>
</dbReference>
<organism evidence="10">
    <name type="scientific">Physcomitrium patens</name>
    <name type="common">Spreading-leaved earth moss</name>
    <name type="synonym">Physcomitrella patens</name>
    <dbReference type="NCBI Taxonomy" id="3218"/>
    <lineage>
        <taxon>Eukaryota</taxon>
        <taxon>Viridiplantae</taxon>
        <taxon>Streptophyta</taxon>
        <taxon>Embryophyta</taxon>
        <taxon>Bryophyta</taxon>
        <taxon>Bryophytina</taxon>
        <taxon>Bryopsida</taxon>
        <taxon>Funariidae</taxon>
        <taxon>Funariales</taxon>
        <taxon>Funariaceae</taxon>
        <taxon>Physcomitrium</taxon>
    </lineage>
</organism>
<dbReference type="RefSeq" id="XP_024376846.1">
    <property type="nucleotide sequence ID" value="XM_024521078.2"/>
</dbReference>
<feature type="transmembrane region" description="Helical" evidence="8">
    <location>
        <begin position="330"/>
        <end position="352"/>
    </location>
</feature>
<keyword evidence="8" id="KW-1133">Transmembrane helix</keyword>
<dbReference type="AlphaFoldDB" id="A0A2K1KI68"/>
<keyword evidence="5" id="KW-0808">Transferase</keyword>
<feature type="domain" description="Phospholipid/glycerol acyltransferase" evidence="9">
    <location>
        <begin position="86"/>
        <end position="208"/>
    </location>
</feature>
<protein>
    <recommendedName>
        <fullName evidence="4">1-acylglycerol-3-phosphate O-acyltransferase</fullName>
        <ecNumber evidence="4">2.3.1.51</ecNumber>
    </recommendedName>
</protein>
<dbReference type="OrthoDB" id="189226at2759"/>
<evidence type="ECO:0000256" key="7">
    <source>
        <dbReference type="SAM" id="MobiDB-lite"/>
    </source>
</evidence>
<dbReference type="GeneID" id="112282909"/>
<feature type="region of interest" description="Disordered" evidence="7">
    <location>
        <begin position="358"/>
        <end position="383"/>
    </location>
</feature>
<comment type="pathway">
    <text evidence="2">Phospholipid metabolism; CDP-diacylglycerol biosynthesis; CDP-diacylglycerol from sn-glycerol 3-phosphate: step 2/3.</text>
</comment>
<dbReference type="InterPro" id="IPR032098">
    <property type="entry name" value="Acyltransf_C"/>
</dbReference>
<feature type="transmembrane region" description="Helical" evidence="8">
    <location>
        <begin position="306"/>
        <end position="324"/>
    </location>
</feature>
<accession>A0A2K1KI68</accession>
<dbReference type="Pfam" id="PF01553">
    <property type="entry name" value="Acyltransferase"/>
    <property type="match status" value="1"/>
</dbReference>
<keyword evidence="12" id="KW-1185">Reference proteome</keyword>
<dbReference type="GO" id="GO:0003841">
    <property type="term" value="F:1-acylglycerol-3-phosphate O-acyltransferase activity"/>
    <property type="evidence" value="ECO:0000318"/>
    <property type="project" value="GO_Central"/>
</dbReference>
<dbReference type="Gramene" id="Pp3c5_2710V3.2">
    <property type="protein sequence ID" value="Pp3c5_2710V3.2"/>
    <property type="gene ID" value="Pp3c5_2710"/>
</dbReference>
<reference evidence="10 12" key="1">
    <citation type="journal article" date="2008" name="Science">
        <title>The Physcomitrella genome reveals evolutionary insights into the conquest of land by plants.</title>
        <authorList>
            <person name="Rensing S."/>
            <person name="Lang D."/>
            <person name="Zimmer A."/>
            <person name="Terry A."/>
            <person name="Salamov A."/>
            <person name="Shapiro H."/>
            <person name="Nishiyama T."/>
            <person name="Perroud P.-F."/>
            <person name="Lindquist E."/>
            <person name="Kamisugi Y."/>
            <person name="Tanahashi T."/>
            <person name="Sakakibara K."/>
            <person name="Fujita T."/>
            <person name="Oishi K."/>
            <person name="Shin-I T."/>
            <person name="Kuroki Y."/>
            <person name="Toyoda A."/>
            <person name="Suzuki Y."/>
            <person name="Hashimoto A."/>
            <person name="Yamaguchi K."/>
            <person name="Sugano A."/>
            <person name="Kohara Y."/>
            <person name="Fujiyama A."/>
            <person name="Anterola A."/>
            <person name="Aoki S."/>
            <person name="Ashton N."/>
            <person name="Barbazuk W.B."/>
            <person name="Barker E."/>
            <person name="Bennetzen J."/>
            <person name="Bezanilla M."/>
            <person name="Blankenship R."/>
            <person name="Cho S.H."/>
            <person name="Dutcher S."/>
            <person name="Estelle M."/>
            <person name="Fawcett J.A."/>
            <person name="Gundlach H."/>
            <person name="Hanada K."/>
            <person name="Heyl A."/>
            <person name="Hicks K.A."/>
            <person name="Hugh J."/>
            <person name="Lohr M."/>
            <person name="Mayer K."/>
            <person name="Melkozernov A."/>
            <person name="Murata T."/>
            <person name="Nelson D."/>
            <person name="Pils B."/>
            <person name="Prigge M."/>
            <person name="Reiss B."/>
            <person name="Renner T."/>
            <person name="Rombauts S."/>
            <person name="Rushton P."/>
            <person name="Sanderfoot A."/>
            <person name="Schween G."/>
            <person name="Shiu S.-H."/>
            <person name="Stueber K."/>
            <person name="Theodoulou F.L."/>
            <person name="Tu H."/>
            <person name="Van de Peer Y."/>
            <person name="Verrier P.J."/>
            <person name="Waters E."/>
            <person name="Wood A."/>
            <person name="Yang L."/>
            <person name="Cove D."/>
            <person name="Cuming A."/>
            <person name="Hasebe M."/>
            <person name="Lucas S."/>
            <person name="Mishler D.B."/>
            <person name="Reski R."/>
            <person name="Grigoriev I."/>
            <person name="Quatrano R.S."/>
            <person name="Boore J.L."/>
        </authorList>
    </citation>
    <scope>NUCLEOTIDE SEQUENCE [LARGE SCALE GENOMIC DNA]</scope>
    <source>
        <strain evidence="11 12">cv. Gransden 2004</strain>
    </source>
</reference>
<evidence type="ECO:0000256" key="6">
    <source>
        <dbReference type="ARBA" id="ARBA00023315"/>
    </source>
</evidence>
<evidence type="ECO:0000256" key="5">
    <source>
        <dbReference type="ARBA" id="ARBA00022679"/>
    </source>
</evidence>
<dbReference type="Gramene" id="Pp3c5_2710V3.1">
    <property type="protein sequence ID" value="Pp3c5_2710V3.1"/>
    <property type="gene ID" value="Pp3c5_2710"/>
</dbReference>
<dbReference type="CDD" id="cd07990">
    <property type="entry name" value="LPLAT_LCLAT1-like"/>
    <property type="match status" value="1"/>
</dbReference>
<dbReference type="EnsemblPlants" id="Pp3c5_2710V3.1">
    <property type="protein sequence ID" value="Pp3c5_2710V3.1"/>
    <property type="gene ID" value="Pp3c5_2710"/>
</dbReference>
<sequence length="383" mass="43625">MEGGGSIIALPLGLMFLFSGFFINILQLLSVLFILPFSRRAYRVVNMIMMEVLWSELIWLLDWWANVKVKVYTPKESWEHLGKEHALLICNHRSDIDWLVGWIIAQRLGCLGGTRAVMKKSTKFLPVIGWSMWFSEYVFLSRDWAKDEKVLKNGYSSLKGFPRTLWVALFVEGTRFTKAKLEAAQKFAADTGLRVPRHVLVPRTKGFVSAVENLREFVPVVYDMTVAISKELPNPTMIRIFRGQPSVVHVHVRRVPMSDLPEGANAISKWCHDAFHIKDDRLEQHEKENTFGEDLYIPIERPLKPLIIVISWAITLLAAAWWFLRRVLSTWKGIAWVAGVLVVVMLCVQILVMSSQSERSSDPAAKKANQKQAASVAHLGKTD</sequence>
<dbReference type="GO" id="GO:0016024">
    <property type="term" value="P:CDP-diacylglycerol biosynthetic process"/>
    <property type="evidence" value="ECO:0007669"/>
    <property type="project" value="UniProtKB-UniPathway"/>
</dbReference>
<dbReference type="SUPFAM" id="SSF69593">
    <property type="entry name" value="Glycerol-3-phosphate (1)-acyltransferase"/>
    <property type="match status" value="1"/>
</dbReference>
<name>A0A2K1KI68_PHYPA</name>
<dbReference type="PaxDb" id="3218-PP1S72_209V6.1"/>
<dbReference type="OMA" id="EQECSTW"/>
<reference evidence="10 12" key="2">
    <citation type="journal article" date="2018" name="Plant J.">
        <title>The Physcomitrella patens chromosome-scale assembly reveals moss genome structure and evolution.</title>
        <authorList>
            <person name="Lang D."/>
            <person name="Ullrich K.K."/>
            <person name="Murat F."/>
            <person name="Fuchs J."/>
            <person name="Jenkins J."/>
            <person name="Haas F.B."/>
            <person name="Piednoel M."/>
            <person name="Gundlach H."/>
            <person name="Van Bel M."/>
            <person name="Meyberg R."/>
            <person name="Vives C."/>
            <person name="Morata J."/>
            <person name="Symeonidi A."/>
            <person name="Hiss M."/>
            <person name="Muchero W."/>
            <person name="Kamisugi Y."/>
            <person name="Saleh O."/>
            <person name="Blanc G."/>
            <person name="Decker E.L."/>
            <person name="van Gessel N."/>
            <person name="Grimwood J."/>
            <person name="Hayes R.D."/>
            <person name="Graham S.W."/>
            <person name="Gunter L.E."/>
            <person name="McDaniel S.F."/>
            <person name="Hoernstein S.N.W."/>
            <person name="Larsson A."/>
            <person name="Li F.W."/>
            <person name="Perroud P.F."/>
            <person name="Phillips J."/>
            <person name="Ranjan P."/>
            <person name="Rokshar D.S."/>
            <person name="Rothfels C.J."/>
            <person name="Schneider L."/>
            <person name="Shu S."/>
            <person name="Stevenson D.W."/>
            <person name="Thummler F."/>
            <person name="Tillich M."/>
            <person name="Villarreal Aguilar J.C."/>
            <person name="Widiez T."/>
            <person name="Wong G.K."/>
            <person name="Wymore A."/>
            <person name="Zhang Y."/>
            <person name="Zimmer A.D."/>
            <person name="Quatrano R.S."/>
            <person name="Mayer K.F.X."/>
            <person name="Goodstein D."/>
            <person name="Casacuberta J.M."/>
            <person name="Vandepoele K."/>
            <person name="Reski R."/>
            <person name="Cuming A.C."/>
            <person name="Tuskan G.A."/>
            <person name="Maumus F."/>
            <person name="Salse J."/>
            <person name="Schmutz J."/>
            <person name="Rensing S.A."/>
        </authorList>
    </citation>
    <scope>NUCLEOTIDE SEQUENCE [LARGE SCALE GENOMIC DNA]</scope>
    <source>
        <strain evidence="11 12">cv. Gransden 2004</strain>
    </source>
</reference>
<dbReference type="KEGG" id="ppp:112282909"/>
<reference evidence="11" key="3">
    <citation type="submission" date="2020-12" db="UniProtKB">
        <authorList>
            <consortium name="EnsemblPlants"/>
        </authorList>
    </citation>
    <scope>IDENTIFICATION</scope>
</reference>
<dbReference type="GO" id="GO:0012505">
    <property type="term" value="C:endomembrane system"/>
    <property type="evidence" value="ECO:0000318"/>
    <property type="project" value="GO_Central"/>
</dbReference>
<feature type="transmembrane region" description="Helical" evidence="8">
    <location>
        <begin position="12"/>
        <end position="35"/>
    </location>
</feature>
<dbReference type="FunCoup" id="A0A2K1KI68">
    <property type="interactions" value="3548"/>
</dbReference>
<dbReference type="PANTHER" id="PTHR10983">
    <property type="entry name" value="1-ACYLGLYCEROL-3-PHOSPHATE ACYLTRANSFERASE-RELATED"/>
    <property type="match status" value="1"/>
</dbReference>
<dbReference type="Pfam" id="PF16076">
    <property type="entry name" value="Acyltransf_C"/>
    <property type="match status" value="1"/>
</dbReference>
<comment type="similarity">
    <text evidence="3">Belongs to the 1-acyl-sn-glycerol-3-phosphate acyltransferase family.</text>
</comment>
<comment type="catalytic activity">
    <reaction evidence="1">
        <text>a 1-acyl-sn-glycero-3-phosphate + an acyl-CoA = a 1,2-diacyl-sn-glycero-3-phosphate + CoA</text>
        <dbReference type="Rhea" id="RHEA:19709"/>
        <dbReference type="ChEBI" id="CHEBI:57287"/>
        <dbReference type="ChEBI" id="CHEBI:57970"/>
        <dbReference type="ChEBI" id="CHEBI:58342"/>
        <dbReference type="ChEBI" id="CHEBI:58608"/>
        <dbReference type="EC" id="2.3.1.51"/>
    </reaction>
</comment>
<dbReference type="EMBL" id="ABEU02000005">
    <property type="protein sequence ID" value="PNR53477.1"/>
    <property type="molecule type" value="Genomic_DNA"/>
</dbReference>
<evidence type="ECO:0000256" key="8">
    <source>
        <dbReference type="SAM" id="Phobius"/>
    </source>
</evidence>
<evidence type="ECO:0000313" key="12">
    <source>
        <dbReference type="Proteomes" id="UP000006727"/>
    </source>
</evidence>
<dbReference type="SMART" id="SM00563">
    <property type="entry name" value="PlsC"/>
    <property type="match status" value="1"/>
</dbReference>
<evidence type="ECO:0000256" key="2">
    <source>
        <dbReference type="ARBA" id="ARBA00004728"/>
    </source>
</evidence>